<dbReference type="Gene3D" id="2.160.10.10">
    <property type="entry name" value="Hexapeptide repeat proteins"/>
    <property type="match status" value="1"/>
</dbReference>
<gene>
    <name evidence="1" type="ORF">SAMN05421759_12123</name>
</gene>
<proteinExistence type="predicted"/>
<dbReference type="EMBL" id="FTOQ01000021">
    <property type="protein sequence ID" value="SIT14813.1"/>
    <property type="molecule type" value="Genomic_DNA"/>
</dbReference>
<dbReference type="SUPFAM" id="SSF51161">
    <property type="entry name" value="Trimeric LpxA-like enzymes"/>
    <property type="match status" value="1"/>
</dbReference>
<evidence type="ECO:0000313" key="1">
    <source>
        <dbReference type="EMBL" id="SIT14813.1"/>
    </source>
</evidence>
<dbReference type="RefSeq" id="WP_076450796.1">
    <property type="nucleotide sequence ID" value="NZ_FTOQ01000021.1"/>
</dbReference>
<dbReference type="AlphaFoldDB" id="A0A1N7PVX7"/>
<dbReference type="PANTHER" id="PTHR13061">
    <property type="entry name" value="DYNACTIN SUBUNIT P25"/>
    <property type="match status" value="1"/>
</dbReference>
<organism evidence="1 2">
    <name type="scientific">Roseivivax lentus</name>
    <dbReference type="NCBI Taxonomy" id="633194"/>
    <lineage>
        <taxon>Bacteria</taxon>
        <taxon>Pseudomonadati</taxon>
        <taxon>Pseudomonadota</taxon>
        <taxon>Alphaproteobacteria</taxon>
        <taxon>Rhodobacterales</taxon>
        <taxon>Roseobacteraceae</taxon>
        <taxon>Roseivivax</taxon>
    </lineage>
</organism>
<name>A0A1N7PVX7_9RHOB</name>
<sequence>MTLYALGDITPTLADDAWVAPDANVIGDVTLEAGASIWFSSTLRGDNEPITVGVGSNIQENVVCHTDPGSPLIIGPGCTIGHKVMLHGCVIGENTLIGMGATILNGAKIGKNCLIGAGALVTENKVIPDGSLVMGMPGKVVRELDEEAIEALRESARRYQANAARFRAGLRPL</sequence>
<dbReference type="STRING" id="633194.SAMN05421759_12123"/>
<evidence type="ECO:0000313" key="2">
    <source>
        <dbReference type="Proteomes" id="UP000186684"/>
    </source>
</evidence>
<dbReference type="GO" id="GO:0016740">
    <property type="term" value="F:transferase activity"/>
    <property type="evidence" value="ECO:0007669"/>
    <property type="project" value="UniProtKB-KW"/>
</dbReference>
<keyword evidence="2" id="KW-1185">Reference proteome</keyword>
<dbReference type="PANTHER" id="PTHR13061:SF29">
    <property type="entry name" value="GAMMA CARBONIC ANHYDRASE-LIKE 1, MITOCHONDRIAL-RELATED"/>
    <property type="match status" value="1"/>
</dbReference>
<dbReference type="InterPro" id="IPR047324">
    <property type="entry name" value="LbH_gamma_CA-like"/>
</dbReference>
<dbReference type="Pfam" id="PF00132">
    <property type="entry name" value="Hexapep"/>
    <property type="match status" value="1"/>
</dbReference>
<reference evidence="2" key="1">
    <citation type="submission" date="2017-01" db="EMBL/GenBank/DDBJ databases">
        <authorList>
            <person name="Varghese N."/>
            <person name="Submissions S."/>
        </authorList>
    </citation>
    <scope>NUCLEOTIDE SEQUENCE [LARGE SCALE GENOMIC DNA]</scope>
    <source>
        <strain evidence="2">DSM 29430</strain>
    </source>
</reference>
<dbReference type="Proteomes" id="UP000186684">
    <property type="component" value="Unassembled WGS sequence"/>
</dbReference>
<dbReference type="CDD" id="cd04645">
    <property type="entry name" value="LbH_gamma_CA_like"/>
    <property type="match status" value="1"/>
</dbReference>
<keyword evidence="1" id="KW-0808">Transferase</keyword>
<dbReference type="InterPro" id="IPR050484">
    <property type="entry name" value="Transf_Hexapept/Carb_Anhydrase"/>
</dbReference>
<dbReference type="InterPro" id="IPR011004">
    <property type="entry name" value="Trimer_LpxA-like_sf"/>
</dbReference>
<accession>A0A1N7PVX7</accession>
<dbReference type="OrthoDB" id="9803036at2"/>
<protein>
    <submittedName>
        <fullName evidence="1">Carbonic anhydrase or acetyltransferase, isoleucine patch superfamily</fullName>
    </submittedName>
</protein>
<dbReference type="InterPro" id="IPR001451">
    <property type="entry name" value="Hexapep"/>
</dbReference>